<reference evidence="2 3" key="2">
    <citation type="journal article" date="2011" name="Stand. Genomic Sci.">
        <title>Complete genome sequence of Leadbetterella byssophila type strain (4M15).</title>
        <authorList>
            <person name="Abt B."/>
            <person name="Teshima H."/>
            <person name="Lucas S."/>
            <person name="Lapidus A."/>
            <person name="Del Rio T.G."/>
            <person name="Nolan M."/>
            <person name="Tice H."/>
            <person name="Cheng J.F."/>
            <person name="Pitluck S."/>
            <person name="Liolios K."/>
            <person name="Pagani I."/>
            <person name="Ivanova N."/>
            <person name="Mavromatis K."/>
            <person name="Pati A."/>
            <person name="Tapia R."/>
            <person name="Han C."/>
            <person name="Goodwin L."/>
            <person name="Chen A."/>
            <person name="Palaniappan K."/>
            <person name="Land M."/>
            <person name="Hauser L."/>
            <person name="Chang Y.J."/>
            <person name="Jeffries C.D."/>
            <person name="Rohde M."/>
            <person name="Goker M."/>
            <person name="Tindall B.J."/>
            <person name="Detter J.C."/>
            <person name="Woyke T."/>
            <person name="Bristow J."/>
            <person name="Eisen J.A."/>
            <person name="Markowitz V."/>
            <person name="Hugenholtz P."/>
            <person name="Klenk H.P."/>
            <person name="Kyrpides N.C."/>
        </authorList>
    </citation>
    <scope>NUCLEOTIDE SEQUENCE [LARGE SCALE GENOMIC DNA]</scope>
    <source>
        <strain evidence="3">DSM 17132 / JCM 16389 / KACC 11308 / NBRC 106382 / 4M15</strain>
    </source>
</reference>
<evidence type="ECO:0000313" key="2">
    <source>
        <dbReference type="EMBL" id="ADQ18314.1"/>
    </source>
</evidence>
<keyword evidence="3" id="KW-1185">Reference proteome</keyword>
<dbReference type="PROSITE" id="PS51257">
    <property type="entry name" value="PROKAR_LIPOPROTEIN"/>
    <property type="match status" value="1"/>
</dbReference>
<dbReference type="STRING" id="649349.Lbys_2652"/>
<dbReference type="InterPro" id="IPR025381">
    <property type="entry name" value="DUF4296"/>
</dbReference>
<dbReference type="HOGENOM" id="CLU_2046735_0_0_10"/>
<dbReference type="AlphaFoldDB" id="E4RZS1"/>
<protein>
    <recommendedName>
        <fullName evidence="1">DUF4296 domain-containing protein</fullName>
    </recommendedName>
</protein>
<reference key="1">
    <citation type="submission" date="2010-11" db="EMBL/GenBank/DDBJ databases">
        <title>The complete genome of Leadbetterella byssophila DSM 17132.</title>
        <authorList>
            <consortium name="US DOE Joint Genome Institute (JGI-PGF)"/>
            <person name="Lucas S."/>
            <person name="Copeland A."/>
            <person name="Lapidus A."/>
            <person name="Glavina del Rio T."/>
            <person name="Dalin E."/>
            <person name="Tice H."/>
            <person name="Bruce D."/>
            <person name="Goodwin L."/>
            <person name="Pitluck S."/>
            <person name="Kyrpides N."/>
            <person name="Mavromatis K."/>
            <person name="Ivanova N."/>
            <person name="Teshima H."/>
            <person name="Brettin T."/>
            <person name="Detter J.C."/>
            <person name="Han C."/>
            <person name="Tapia R."/>
            <person name="Land M."/>
            <person name="Hauser L."/>
            <person name="Markowitz V."/>
            <person name="Cheng J.-F."/>
            <person name="Hugenholtz P."/>
            <person name="Woyke T."/>
            <person name="Wu D."/>
            <person name="Tindall B."/>
            <person name="Pomrenke H.G."/>
            <person name="Brambilla E."/>
            <person name="Klenk H.-P."/>
            <person name="Eisen J.A."/>
        </authorList>
    </citation>
    <scope>NUCLEOTIDE SEQUENCE [LARGE SCALE GENOMIC DNA]</scope>
    <source>
        <strain>DSM 17132</strain>
    </source>
</reference>
<organism evidence="2 3">
    <name type="scientific">Leadbetterella byssophila (strain DSM 17132 / JCM 16389 / KACC 11308 / NBRC 106382 / 4M15)</name>
    <dbReference type="NCBI Taxonomy" id="649349"/>
    <lineage>
        <taxon>Bacteria</taxon>
        <taxon>Pseudomonadati</taxon>
        <taxon>Bacteroidota</taxon>
        <taxon>Cytophagia</taxon>
        <taxon>Cytophagales</taxon>
        <taxon>Leadbetterellaceae</taxon>
        <taxon>Leadbetterella</taxon>
    </lineage>
</organism>
<gene>
    <name evidence="2" type="ordered locus">Lbys_2652</name>
</gene>
<feature type="domain" description="DUF4296" evidence="1">
    <location>
        <begin position="24"/>
        <end position="110"/>
    </location>
</feature>
<dbReference type="Pfam" id="PF14129">
    <property type="entry name" value="DUF4296"/>
    <property type="match status" value="1"/>
</dbReference>
<dbReference type="EMBL" id="CP002305">
    <property type="protein sequence ID" value="ADQ18314.1"/>
    <property type="molecule type" value="Genomic_DNA"/>
</dbReference>
<dbReference type="Proteomes" id="UP000007435">
    <property type="component" value="Chromosome"/>
</dbReference>
<name>E4RZS1_LEAB4</name>
<evidence type="ECO:0000313" key="3">
    <source>
        <dbReference type="Proteomes" id="UP000007435"/>
    </source>
</evidence>
<proteinExistence type="predicted"/>
<sequence>MVRNRGIKIAIILLISLAGCDSGPSKLVSEKEMSEIIFELKVLESKVDHFFLRTSDSTKVAYRYLQNKVFEKHGIDSTTYYESYDYYLQNKKKMLNILNAATKKLDEAEKEPEQKLEAVK</sequence>
<accession>E4RZS1</accession>
<dbReference type="KEGG" id="lby:Lbys_2652"/>
<evidence type="ECO:0000259" key="1">
    <source>
        <dbReference type="Pfam" id="PF14129"/>
    </source>
</evidence>